<feature type="transmembrane region" description="Helical" evidence="7">
    <location>
        <begin position="65"/>
        <end position="89"/>
    </location>
</feature>
<sequence length="317" mass="35318">MIVGGVLDGLALLLAPLRLWIRFRMKRLWWEDAWAAVAFVCGVMFLPAEWVYLQEPREGAPTATSMWIYMIVFTFVVWAVRISIILSIVRIIPPRERLRTWGLLTVVVFLLLCVAFLVQKVKYCFSIYKAFVPATPTSKFSCFLPRQITIFEVAADVFADLIAVVLPLQMLRKIKLPSKRRRLLRSLFSSSIAVSFVCAVRAMCQVIDALESFIALIDAFQFAVCLTVCNLLVIVTYFYHVLGYTIDDSDSTTEEDTPVTISDNNTPSSTGLQTAPLTTVELDFSNSMGTGTGTGTGFSVVSSCQQVSILTAERSVC</sequence>
<feature type="transmembrane region" description="Helical" evidence="7">
    <location>
        <begin position="101"/>
        <end position="118"/>
    </location>
</feature>
<comment type="subcellular location">
    <subcellularLocation>
        <location evidence="1">Membrane</location>
        <topology evidence="1">Multi-pass membrane protein</topology>
    </subcellularLocation>
</comment>
<feature type="compositionally biased region" description="Polar residues" evidence="6">
    <location>
        <begin position="259"/>
        <end position="273"/>
    </location>
</feature>
<gene>
    <name evidence="9" type="ORF">HYDPIDRAFT_114696</name>
</gene>
<dbReference type="PANTHER" id="PTHR33048">
    <property type="entry name" value="PTH11-LIKE INTEGRAL MEMBRANE PROTEIN (AFU_ORTHOLOGUE AFUA_5G11245)"/>
    <property type="match status" value="1"/>
</dbReference>
<keyword evidence="4 7" id="KW-0472">Membrane</keyword>
<protein>
    <submittedName>
        <fullName evidence="9">Unplaced genomic scaffold scaffold_22, whole genome shotgun sequence</fullName>
    </submittedName>
</protein>
<organism evidence="9 10">
    <name type="scientific">Hydnomerulius pinastri MD-312</name>
    <dbReference type="NCBI Taxonomy" id="994086"/>
    <lineage>
        <taxon>Eukaryota</taxon>
        <taxon>Fungi</taxon>
        <taxon>Dikarya</taxon>
        <taxon>Basidiomycota</taxon>
        <taxon>Agaricomycotina</taxon>
        <taxon>Agaricomycetes</taxon>
        <taxon>Agaricomycetidae</taxon>
        <taxon>Boletales</taxon>
        <taxon>Boletales incertae sedis</taxon>
        <taxon>Leucogyrophana</taxon>
    </lineage>
</organism>
<evidence type="ECO:0000256" key="2">
    <source>
        <dbReference type="ARBA" id="ARBA00022692"/>
    </source>
</evidence>
<dbReference type="InterPro" id="IPR052337">
    <property type="entry name" value="SAT4-like"/>
</dbReference>
<dbReference type="HOGENOM" id="CLU_052841_2_1_1"/>
<evidence type="ECO:0000256" key="3">
    <source>
        <dbReference type="ARBA" id="ARBA00022989"/>
    </source>
</evidence>
<feature type="transmembrane region" description="Helical" evidence="7">
    <location>
        <begin position="183"/>
        <end position="202"/>
    </location>
</feature>
<evidence type="ECO:0000256" key="5">
    <source>
        <dbReference type="ARBA" id="ARBA00038359"/>
    </source>
</evidence>
<feature type="transmembrane region" description="Helical" evidence="7">
    <location>
        <begin position="148"/>
        <end position="171"/>
    </location>
</feature>
<evidence type="ECO:0000313" key="10">
    <source>
        <dbReference type="Proteomes" id="UP000053820"/>
    </source>
</evidence>
<keyword evidence="10" id="KW-1185">Reference proteome</keyword>
<feature type="domain" description="Rhodopsin" evidence="8">
    <location>
        <begin position="17"/>
        <end position="203"/>
    </location>
</feature>
<evidence type="ECO:0000256" key="6">
    <source>
        <dbReference type="SAM" id="MobiDB-lite"/>
    </source>
</evidence>
<name>A0A0C9VVT0_9AGAM</name>
<evidence type="ECO:0000256" key="4">
    <source>
        <dbReference type="ARBA" id="ARBA00023136"/>
    </source>
</evidence>
<evidence type="ECO:0000259" key="8">
    <source>
        <dbReference type="Pfam" id="PF20684"/>
    </source>
</evidence>
<dbReference type="AlphaFoldDB" id="A0A0C9VVT0"/>
<dbReference type="OrthoDB" id="3229610at2759"/>
<dbReference type="EMBL" id="KN839856">
    <property type="protein sequence ID" value="KIJ62225.1"/>
    <property type="molecule type" value="Genomic_DNA"/>
</dbReference>
<feature type="region of interest" description="Disordered" evidence="6">
    <location>
        <begin position="250"/>
        <end position="273"/>
    </location>
</feature>
<dbReference type="GO" id="GO:0016020">
    <property type="term" value="C:membrane"/>
    <property type="evidence" value="ECO:0007669"/>
    <property type="project" value="UniProtKB-SubCell"/>
</dbReference>
<evidence type="ECO:0000256" key="7">
    <source>
        <dbReference type="SAM" id="Phobius"/>
    </source>
</evidence>
<feature type="transmembrane region" description="Helical" evidence="7">
    <location>
        <begin position="6"/>
        <end position="21"/>
    </location>
</feature>
<proteinExistence type="inferred from homology"/>
<dbReference type="InterPro" id="IPR049326">
    <property type="entry name" value="Rhodopsin_dom_fungi"/>
</dbReference>
<comment type="similarity">
    <text evidence="5">Belongs to the SAT4 family.</text>
</comment>
<feature type="transmembrane region" description="Helical" evidence="7">
    <location>
        <begin position="33"/>
        <end position="53"/>
    </location>
</feature>
<evidence type="ECO:0000256" key="1">
    <source>
        <dbReference type="ARBA" id="ARBA00004141"/>
    </source>
</evidence>
<dbReference type="Pfam" id="PF20684">
    <property type="entry name" value="Fung_rhodopsin"/>
    <property type="match status" value="1"/>
</dbReference>
<reference evidence="9 10" key="1">
    <citation type="submission" date="2014-04" db="EMBL/GenBank/DDBJ databases">
        <title>Evolutionary Origins and Diversification of the Mycorrhizal Mutualists.</title>
        <authorList>
            <consortium name="DOE Joint Genome Institute"/>
            <consortium name="Mycorrhizal Genomics Consortium"/>
            <person name="Kohler A."/>
            <person name="Kuo A."/>
            <person name="Nagy L.G."/>
            <person name="Floudas D."/>
            <person name="Copeland A."/>
            <person name="Barry K.W."/>
            <person name="Cichocki N."/>
            <person name="Veneault-Fourrey C."/>
            <person name="LaButti K."/>
            <person name="Lindquist E.A."/>
            <person name="Lipzen A."/>
            <person name="Lundell T."/>
            <person name="Morin E."/>
            <person name="Murat C."/>
            <person name="Riley R."/>
            <person name="Ohm R."/>
            <person name="Sun H."/>
            <person name="Tunlid A."/>
            <person name="Henrissat B."/>
            <person name="Grigoriev I.V."/>
            <person name="Hibbett D.S."/>
            <person name="Martin F."/>
        </authorList>
    </citation>
    <scope>NUCLEOTIDE SEQUENCE [LARGE SCALE GENOMIC DNA]</scope>
    <source>
        <strain evidence="9 10">MD-312</strain>
    </source>
</reference>
<accession>A0A0C9VVT0</accession>
<dbReference type="Proteomes" id="UP000053820">
    <property type="component" value="Unassembled WGS sequence"/>
</dbReference>
<evidence type="ECO:0000313" key="9">
    <source>
        <dbReference type="EMBL" id="KIJ62225.1"/>
    </source>
</evidence>
<keyword evidence="3 7" id="KW-1133">Transmembrane helix</keyword>
<feature type="transmembrane region" description="Helical" evidence="7">
    <location>
        <begin position="214"/>
        <end position="239"/>
    </location>
</feature>
<keyword evidence="2 7" id="KW-0812">Transmembrane</keyword>
<dbReference type="PANTHER" id="PTHR33048:SF47">
    <property type="entry name" value="INTEGRAL MEMBRANE PROTEIN-RELATED"/>
    <property type="match status" value="1"/>
</dbReference>